<organism evidence="3 4">
    <name type="scientific">Jiella avicenniae</name>
    <dbReference type="NCBI Taxonomy" id="2907202"/>
    <lineage>
        <taxon>Bacteria</taxon>
        <taxon>Pseudomonadati</taxon>
        <taxon>Pseudomonadota</taxon>
        <taxon>Alphaproteobacteria</taxon>
        <taxon>Hyphomicrobiales</taxon>
        <taxon>Aurantimonadaceae</taxon>
        <taxon>Jiella</taxon>
    </lineage>
</organism>
<keyword evidence="4" id="KW-1185">Reference proteome</keyword>
<feature type="chain" id="PRO_5040869912" evidence="2">
    <location>
        <begin position="23"/>
        <end position="143"/>
    </location>
</feature>
<dbReference type="Proteomes" id="UP001139035">
    <property type="component" value="Unassembled WGS sequence"/>
</dbReference>
<evidence type="ECO:0000313" key="3">
    <source>
        <dbReference type="EMBL" id="MCE7027874.1"/>
    </source>
</evidence>
<proteinExistence type="predicted"/>
<dbReference type="AlphaFoldDB" id="A0A9X1P152"/>
<evidence type="ECO:0000256" key="2">
    <source>
        <dbReference type="SAM" id="SignalP"/>
    </source>
</evidence>
<gene>
    <name evidence="3" type="ORF">LZD57_07710</name>
</gene>
<protein>
    <submittedName>
        <fullName evidence="3">Uncharacterized protein</fullName>
    </submittedName>
</protein>
<evidence type="ECO:0000256" key="1">
    <source>
        <dbReference type="SAM" id="MobiDB-lite"/>
    </source>
</evidence>
<evidence type="ECO:0000313" key="4">
    <source>
        <dbReference type="Proteomes" id="UP001139035"/>
    </source>
</evidence>
<accession>A0A9X1P152</accession>
<feature type="compositionally biased region" description="Polar residues" evidence="1">
    <location>
        <begin position="120"/>
        <end position="132"/>
    </location>
</feature>
<dbReference type="RefSeq" id="WP_233719033.1">
    <property type="nucleotide sequence ID" value="NZ_JAJUWU010000006.1"/>
</dbReference>
<sequence length="143" mass="14689">MRRPIPLLAVAAAVLAAAPAAAQPFDPGPGISVPGSSMAGAKIGGAPPRPNVGIENAPVFGDTVEERYYGRDYDNSYLRPKIPNGASGAGETERRATEGNSRLDGINSGTFAREGPGAIGSSSVTRGRSNGSHRAIIRRAPPR</sequence>
<keyword evidence="2" id="KW-0732">Signal</keyword>
<reference evidence="3" key="1">
    <citation type="submission" date="2022-01" db="EMBL/GenBank/DDBJ databases">
        <title>Jiella avicenniae sp. nov., a novel endophytic bacterium isolated from bark of Avicennia marina.</title>
        <authorList>
            <person name="Tuo L."/>
        </authorList>
    </citation>
    <scope>NUCLEOTIDE SEQUENCE</scope>
    <source>
        <strain evidence="3">CBK1P-4</strain>
    </source>
</reference>
<dbReference type="EMBL" id="JAJUWU010000006">
    <property type="protein sequence ID" value="MCE7027874.1"/>
    <property type="molecule type" value="Genomic_DNA"/>
</dbReference>
<comment type="caution">
    <text evidence="3">The sequence shown here is derived from an EMBL/GenBank/DDBJ whole genome shotgun (WGS) entry which is preliminary data.</text>
</comment>
<name>A0A9X1P152_9HYPH</name>
<feature type="signal peptide" evidence="2">
    <location>
        <begin position="1"/>
        <end position="22"/>
    </location>
</feature>
<feature type="region of interest" description="Disordered" evidence="1">
    <location>
        <begin position="23"/>
        <end position="57"/>
    </location>
</feature>
<feature type="region of interest" description="Disordered" evidence="1">
    <location>
        <begin position="75"/>
        <end position="143"/>
    </location>
</feature>